<sequence>MSMSSFMCSVNDAVYGSDEFPPTISVSWINVNDNDLPWKYTPPSRNSFSNGIRRSSSFFRSFNQNELNHLPYLTTDPYLEPVSLKRRQQQEKQPGNLINTMKINLIDHYDDMDLDTAVNENECDQHLAFHSGTSSAISSLVFADDDGISKVSEHSINNRKSDQHSSLHWITSQTVLSNETNPMNNNNNSIIDVTTVITNICTNTTTTNNNSKRNFGSIDSLCETVDLPRTNLPTPMLTTTTMEYGAAFDQFIEGTKVCKSLAIFVHFPPSPCRRMIQSFATGQFILLYLIIVLIYKFFDCHDICKIREKVISENNTYRYSHHYYYSQTIRSNQPLPIIKGSFERLFYEKEINAPFPFTFYGTTVNRFIIDISGTIYMFGGQYLGGIKHYFDSSFYSISEFSSTGELLAVRMFYYQEAGDELPAFSITTAIIWNGNIIFHYENVPTVIGENQRLSRIAANTDCPEDEEGNAIDVPGKWIQSGTLVEFEALGDCPKHVSSEACHGATIPDTTCIWCETANMCITSNDKDLHEFKVNGCKNKSSTVNVATEPTTLATTETDLKKTSGSIESHLNMTTDTTTPATTETDLRNELKKTSPSTESHLNMTTYTAEHMEETKTLQYVYIVVPLVISFLIVCIGCSIWLWFYRRNRVHP</sequence>
<reference evidence="6" key="2">
    <citation type="journal article" date="2019" name="Gigascience">
        <title>High-quality Schistosoma haematobium genome achieved by single-molecule and long-range sequencing.</title>
        <authorList>
            <person name="Stroehlein A.J."/>
            <person name="Korhonen P.K."/>
            <person name="Chong T.M."/>
            <person name="Lim Y.L."/>
            <person name="Chan K.G."/>
            <person name="Webster B."/>
            <person name="Rollinson D."/>
            <person name="Brindley P.J."/>
            <person name="Gasser R.B."/>
            <person name="Young N.D."/>
        </authorList>
    </citation>
    <scope>NUCLEOTIDE SEQUENCE</scope>
</reference>
<dbReference type="RefSeq" id="XP_051064636.1">
    <property type="nucleotide sequence ID" value="XM_051219502.1"/>
</dbReference>
<dbReference type="Proteomes" id="UP000471633">
    <property type="component" value="Unassembled WGS sequence"/>
</dbReference>
<accession>A0A922II79</accession>
<evidence type="ECO:0000256" key="1">
    <source>
        <dbReference type="ARBA" id="ARBA00004479"/>
    </source>
</evidence>
<keyword evidence="2 5" id="KW-0812">Transmembrane</keyword>
<dbReference type="CTD" id="24596979"/>
<evidence type="ECO:0000256" key="2">
    <source>
        <dbReference type="ARBA" id="ARBA00022692"/>
    </source>
</evidence>
<dbReference type="PANTHER" id="PTHR13055">
    <property type="entry name" value="TUMOR ENDOTHELIAL MARKER 7 RELATED"/>
    <property type="match status" value="1"/>
</dbReference>
<evidence type="ECO:0000256" key="5">
    <source>
        <dbReference type="SAM" id="Phobius"/>
    </source>
</evidence>
<evidence type="ECO:0000313" key="6">
    <source>
        <dbReference type="EMBL" id="KAH9580206.1"/>
    </source>
</evidence>
<dbReference type="GO" id="GO:0016020">
    <property type="term" value="C:membrane"/>
    <property type="evidence" value="ECO:0007669"/>
    <property type="project" value="UniProtKB-SubCell"/>
</dbReference>
<keyword evidence="3" id="KW-0732">Signal</keyword>
<comment type="subcellular location">
    <subcellularLocation>
        <location evidence="1">Membrane</location>
        <topology evidence="1">Single-pass type I membrane protein</topology>
    </subcellularLocation>
</comment>
<gene>
    <name evidence="6" type="primary">PKD2_3</name>
    <name evidence="6" type="ORF">MS3_00011096</name>
</gene>
<organism evidence="6 7">
    <name type="scientific">Schistosoma haematobium</name>
    <name type="common">Blood fluke</name>
    <dbReference type="NCBI Taxonomy" id="6185"/>
    <lineage>
        <taxon>Eukaryota</taxon>
        <taxon>Metazoa</taxon>
        <taxon>Spiralia</taxon>
        <taxon>Lophotrochozoa</taxon>
        <taxon>Platyhelminthes</taxon>
        <taxon>Trematoda</taxon>
        <taxon>Digenea</taxon>
        <taxon>Strigeidida</taxon>
        <taxon>Schistosomatoidea</taxon>
        <taxon>Schistosomatidae</taxon>
        <taxon>Schistosoma</taxon>
    </lineage>
</organism>
<keyword evidence="4 5" id="KW-1133">Transmembrane helix</keyword>
<dbReference type="GeneID" id="24596979"/>
<reference evidence="6" key="3">
    <citation type="submission" date="2021-06" db="EMBL/GenBank/DDBJ databases">
        <title>Chromosome-level genome assembly for S. haematobium.</title>
        <authorList>
            <person name="Stroehlein A.J."/>
        </authorList>
    </citation>
    <scope>NUCLEOTIDE SEQUENCE</scope>
</reference>
<comment type="caution">
    <text evidence="6">The sequence shown here is derived from an EMBL/GenBank/DDBJ whole genome shotgun (WGS) entry which is preliminary data.</text>
</comment>
<dbReference type="AlphaFoldDB" id="A0A922II79"/>
<feature type="transmembrane region" description="Helical" evidence="5">
    <location>
        <begin position="279"/>
        <end position="298"/>
    </location>
</feature>
<evidence type="ECO:0000313" key="7">
    <source>
        <dbReference type="Proteomes" id="UP000471633"/>
    </source>
</evidence>
<keyword evidence="5" id="KW-0472">Membrane</keyword>
<name>A0A922II79_SCHHA</name>
<dbReference type="EMBL" id="AMPZ03000007">
    <property type="protein sequence ID" value="KAH9580206.1"/>
    <property type="molecule type" value="Genomic_DNA"/>
</dbReference>
<reference evidence="6" key="1">
    <citation type="journal article" date="2012" name="Nat. Genet.">
        <title>Whole-genome sequence of Schistosoma haematobium.</title>
        <authorList>
            <person name="Young N.D."/>
            <person name="Jex A.R."/>
            <person name="Li B."/>
            <person name="Liu S."/>
            <person name="Yang L."/>
            <person name="Xiong Z."/>
            <person name="Li Y."/>
            <person name="Cantacessi C."/>
            <person name="Hall R.S."/>
            <person name="Xu X."/>
            <person name="Chen F."/>
            <person name="Wu X."/>
            <person name="Zerlotini A."/>
            <person name="Oliveira G."/>
            <person name="Hofmann A."/>
            <person name="Zhang G."/>
            <person name="Fang X."/>
            <person name="Kang Y."/>
            <person name="Campbell B.E."/>
            <person name="Loukas A."/>
            <person name="Ranganathan S."/>
            <person name="Rollinson D."/>
            <person name="Rinaldi G."/>
            <person name="Brindley P.J."/>
            <person name="Yang H."/>
            <person name="Wang J."/>
            <person name="Wang J."/>
            <person name="Gasser R.B."/>
        </authorList>
    </citation>
    <scope>NUCLEOTIDE SEQUENCE</scope>
</reference>
<evidence type="ECO:0000256" key="4">
    <source>
        <dbReference type="ARBA" id="ARBA00022989"/>
    </source>
</evidence>
<protein>
    <submittedName>
        <fullName evidence="6">TRP-like ion channel Pkd2</fullName>
    </submittedName>
</protein>
<reference evidence="6" key="4">
    <citation type="journal article" date="2022" name="PLoS Pathog.">
        <title>Chromosome-level genome of Schistosoma haematobium underpins genome-wide explorations of molecular variation.</title>
        <authorList>
            <person name="Stroehlein A.J."/>
            <person name="Korhonen P.K."/>
            <person name="Lee V.V."/>
            <person name="Ralph S.A."/>
            <person name="Mentink-Kane M."/>
            <person name="You H."/>
            <person name="McManus D.P."/>
            <person name="Tchuente L.T."/>
            <person name="Stothard J.R."/>
            <person name="Kaur P."/>
            <person name="Dudchenko O."/>
            <person name="Aiden E.L."/>
            <person name="Yang B."/>
            <person name="Yang H."/>
            <person name="Emery A.M."/>
            <person name="Webster B.L."/>
            <person name="Brindley P.J."/>
            <person name="Rollinson D."/>
            <person name="Chang B.C.H."/>
            <person name="Gasser R.B."/>
            <person name="Young N.D."/>
        </authorList>
    </citation>
    <scope>NUCLEOTIDE SEQUENCE</scope>
</reference>
<keyword evidence="7" id="KW-1185">Reference proteome</keyword>
<feature type="transmembrane region" description="Helical" evidence="5">
    <location>
        <begin position="619"/>
        <end position="643"/>
    </location>
</feature>
<proteinExistence type="predicted"/>
<evidence type="ECO:0000256" key="3">
    <source>
        <dbReference type="ARBA" id="ARBA00022729"/>
    </source>
</evidence>
<dbReference type="KEGG" id="shx:MS3_00011096"/>
<dbReference type="InterPro" id="IPR031152">
    <property type="entry name" value="PLXDC"/>
</dbReference>
<dbReference type="PANTHER" id="PTHR13055:SF12">
    <property type="entry name" value="LD40707P"/>
    <property type="match status" value="1"/>
</dbReference>